<keyword evidence="4 5" id="KW-0472">Membrane</keyword>
<comment type="subcellular location">
    <subcellularLocation>
        <location evidence="1">Membrane</location>
        <topology evidence="1">Multi-pass membrane protein</topology>
    </subcellularLocation>
</comment>
<feature type="transmembrane region" description="Helical" evidence="5">
    <location>
        <begin position="81"/>
        <end position="99"/>
    </location>
</feature>
<feature type="transmembrane region" description="Helical" evidence="5">
    <location>
        <begin position="48"/>
        <end position="69"/>
    </location>
</feature>
<gene>
    <name evidence="7" type="ORF">FA10DRAFT_302226</name>
</gene>
<dbReference type="STRING" id="215250.A0A316YPU0"/>
<evidence type="ECO:0000256" key="5">
    <source>
        <dbReference type="SAM" id="Phobius"/>
    </source>
</evidence>
<dbReference type="InterPro" id="IPR011701">
    <property type="entry name" value="MFS"/>
</dbReference>
<dbReference type="InterPro" id="IPR036259">
    <property type="entry name" value="MFS_trans_sf"/>
</dbReference>
<sequence length="425" mass="45871">MTTLESWPDSKRWQATLVACFFTLITTLTATGYPLCDEAITSAFDVSHTTFVLGNTMYLLAIALVPLVLAPLSEDFGRRPVYIATTLVYAVCFIPQALADNMATIIATRFFCGAAGSIGNSLAAGVISDCFAPAYRGLPLYVYSTSVYIGQGIGPVAYVATGTLQGWRIAFWWNGAAALVAFVAVVALFPETRPPAVLPPSEKRSKVARAATSTTVALTMLLTQPVIGSISLWSALLWGINYMAFGAIPLTFAQAYGWSLLQQSFVFLTMLVAALAGYVCHVHQEHIQASDPERIELRLRYACVGALLAPAGLFIFAWTARASITPVAPVIGVLLFNTAIFPIYQAIFSYLSEVYGDRSSSAVAAQSFLRNLFAAVLPLLNRHMYENLGSPLATTTLAALATVFSTVPFVIVRYGPVLRRKTIEK</sequence>
<accession>A0A316YPU0</accession>
<feature type="domain" description="Major facilitator superfamily (MFS) profile" evidence="6">
    <location>
        <begin position="15"/>
        <end position="416"/>
    </location>
</feature>
<evidence type="ECO:0000256" key="2">
    <source>
        <dbReference type="ARBA" id="ARBA00022692"/>
    </source>
</evidence>
<feature type="transmembrane region" description="Helical" evidence="5">
    <location>
        <begin position="140"/>
        <end position="159"/>
    </location>
</feature>
<dbReference type="Proteomes" id="UP000245768">
    <property type="component" value="Unassembled WGS sequence"/>
</dbReference>
<evidence type="ECO:0000259" key="6">
    <source>
        <dbReference type="PROSITE" id="PS50850"/>
    </source>
</evidence>
<evidence type="ECO:0000256" key="3">
    <source>
        <dbReference type="ARBA" id="ARBA00022989"/>
    </source>
</evidence>
<keyword evidence="2 5" id="KW-0812">Transmembrane</keyword>
<evidence type="ECO:0000256" key="4">
    <source>
        <dbReference type="ARBA" id="ARBA00023136"/>
    </source>
</evidence>
<evidence type="ECO:0000313" key="8">
    <source>
        <dbReference type="Proteomes" id="UP000245768"/>
    </source>
</evidence>
<organism evidence="7 8">
    <name type="scientific">Acaromyces ingoldii</name>
    <dbReference type="NCBI Taxonomy" id="215250"/>
    <lineage>
        <taxon>Eukaryota</taxon>
        <taxon>Fungi</taxon>
        <taxon>Dikarya</taxon>
        <taxon>Basidiomycota</taxon>
        <taxon>Ustilaginomycotina</taxon>
        <taxon>Exobasidiomycetes</taxon>
        <taxon>Exobasidiales</taxon>
        <taxon>Cryptobasidiaceae</taxon>
        <taxon>Acaromyces</taxon>
    </lineage>
</organism>
<keyword evidence="3 5" id="KW-1133">Transmembrane helix</keyword>
<dbReference type="AlphaFoldDB" id="A0A316YPU0"/>
<reference evidence="7 8" key="1">
    <citation type="journal article" date="2018" name="Mol. Biol. Evol.">
        <title>Broad Genomic Sampling Reveals a Smut Pathogenic Ancestry of the Fungal Clade Ustilaginomycotina.</title>
        <authorList>
            <person name="Kijpornyongpan T."/>
            <person name="Mondo S.J."/>
            <person name="Barry K."/>
            <person name="Sandor L."/>
            <person name="Lee J."/>
            <person name="Lipzen A."/>
            <person name="Pangilinan J."/>
            <person name="LaButti K."/>
            <person name="Hainaut M."/>
            <person name="Henrissat B."/>
            <person name="Grigoriev I.V."/>
            <person name="Spatafora J.W."/>
            <person name="Aime M.C."/>
        </authorList>
    </citation>
    <scope>NUCLEOTIDE SEQUENCE [LARGE SCALE GENOMIC DNA]</scope>
    <source>
        <strain evidence="7 8">MCA 4198</strain>
    </source>
</reference>
<dbReference type="InParanoid" id="A0A316YPU0"/>
<evidence type="ECO:0000256" key="1">
    <source>
        <dbReference type="ARBA" id="ARBA00004141"/>
    </source>
</evidence>
<dbReference type="GO" id="GO:0005886">
    <property type="term" value="C:plasma membrane"/>
    <property type="evidence" value="ECO:0007669"/>
    <property type="project" value="TreeGrafter"/>
</dbReference>
<dbReference type="InterPro" id="IPR020846">
    <property type="entry name" value="MFS_dom"/>
</dbReference>
<dbReference type="PROSITE" id="PS50850">
    <property type="entry name" value="MFS"/>
    <property type="match status" value="1"/>
</dbReference>
<protein>
    <submittedName>
        <fullName evidence="7">MFS general substrate transporter</fullName>
    </submittedName>
</protein>
<dbReference type="EMBL" id="KZ819636">
    <property type="protein sequence ID" value="PWN91046.1"/>
    <property type="molecule type" value="Genomic_DNA"/>
</dbReference>
<dbReference type="PANTHER" id="PTHR23502">
    <property type="entry name" value="MAJOR FACILITATOR SUPERFAMILY"/>
    <property type="match status" value="1"/>
</dbReference>
<dbReference type="PANTHER" id="PTHR23502:SF134">
    <property type="entry name" value="MAJOR FACILITATOR SUPERFAMILY (MFS) PROFILE DOMAIN-CONTAINING PROTEIN-RELATED"/>
    <property type="match status" value="1"/>
</dbReference>
<feature type="transmembrane region" description="Helical" evidence="5">
    <location>
        <begin position="392"/>
        <end position="412"/>
    </location>
</feature>
<dbReference type="Pfam" id="PF07690">
    <property type="entry name" value="MFS_1"/>
    <property type="match status" value="1"/>
</dbReference>
<feature type="transmembrane region" description="Helical" evidence="5">
    <location>
        <begin position="171"/>
        <end position="189"/>
    </location>
</feature>
<proteinExistence type="predicted"/>
<dbReference type="GeneID" id="37046994"/>
<keyword evidence="8" id="KW-1185">Reference proteome</keyword>
<dbReference type="RefSeq" id="XP_025378244.1">
    <property type="nucleotide sequence ID" value="XM_025525078.1"/>
</dbReference>
<dbReference type="GO" id="GO:0022857">
    <property type="term" value="F:transmembrane transporter activity"/>
    <property type="evidence" value="ECO:0007669"/>
    <property type="project" value="InterPro"/>
</dbReference>
<name>A0A316YPU0_9BASI</name>
<feature type="transmembrane region" description="Helical" evidence="5">
    <location>
        <begin position="301"/>
        <end position="320"/>
    </location>
</feature>
<dbReference type="Gene3D" id="1.20.1250.20">
    <property type="entry name" value="MFS general substrate transporter like domains"/>
    <property type="match status" value="1"/>
</dbReference>
<feature type="transmembrane region" description="Helical" evidence="5">
    <location>
        <begin position="105"/>
        <end position="128"/>
    </location>
</feature>
<feature type="transmembrane region" description="Helical" evidence="5">
    <location>
        <begin position="326"/>
        <end position="351"/>
    </location>
</feature>
<feature type="transmembrane region" description="Helical" evidence="5">
    <location>
        <begin position="260"/>
        <end position="280"/>
    </location>
</feature>
<dbReference type="OrthoDB" id="5376138at2759"/>
<evidence type="ECO:0000313" key="7">
    <source>
        <dbReference type="EMBL" id="PWN91046.1"/>
    </source>
</evidence>
<dbReference type="SUPFAM" id="SSF103473">
    <property type="entry name" value="MFS general substrate transporter"/>
    <property type="match status" value="1"/>
</dbReference>
<feature type="transmembrane region" description="Helical" evidence="5">
    <location>
        <begin position="210"/>
        <end position="240"/>
    </location>
</feature>